<dbReference type="Pfam" id="PF13092">
    <property type="entry name" value="CENP-L"/>
    <property type="match status" value="1"/>
</dbReference>
<dbReference type="KEGG" id="dpx:DAPPUDRAFT_222696"/>
<keyword evidence="6" id="KW-0539">Nucleus</keyword>
<dbReference type="InterPro" id="IPR025204">
    <property type="entry name" value="CENP-L"/>
</dbReference>
<dbReference type="PANTHER" id="PTHR31740:SF2">
    <property type="entry name" value="CENTROMERE PROTEIN L"/>
    <property type="match status" value="1"/>
</dbReference>
<dbReference type="GO" id="GO:0005634">
    <property type="term" value="C:nucleus"/>
    <property type="evidence" value="ECO:0007669"/>
    <property type="project" value="UniProtKB-SubCell"/>
</dbReference>
<dbReference type="EMBL" id="GL732533">
    <property type="protein sequence ID" value="EFX84777.1"/>
    <property type="molecule type" value="Genomic_DNA"/>
</dbReference>
<dbReference type="OrthoDB" id="6336727at2759"/>
<keyword evidence="7" id="KW-0137">Centromere</keyword>
<proteinExistence type="inferred from homology"/>
<dbReference type="PhylomeDB" id="E9G6N9"/>
<dbReference type="Proteomes" id="UP000000305">
    <property type="component" value="Unassembled WGS sequence"/>
</dbReference>
<dbReference type="AlphaFoldDB" id="E9G6N9"/>
<evidence type="ECO:0000256" key="1">
    <source>
        <dbReference type="ARBA" id="ARBA00004123"/>
    </source>
</evidence>
<dbReference type="HOGENOM" id="CLU_834861_0_0_1"/>
<keyword evidence="5" id="KW-0158">Chromosome</keyword>
<evidence type="ECO:0000256" key="7">
    <source>
        <dbReference type="ARBA" id="ARBA00023328"/>
    </source>
</evidence>
<evidence type="ECO:0000256" key="4">
    <source>
        <dbReference type="ARBA" id="ARBA00016380"/>
    </source>
</evidence>
<dbReference type="InParanoid" id="E9G6N9"/>
<keyword evidence="9" id="KW-1185">Reference proteome</keyword>
<organism evidence="8 9">
    <name type="scientific">Daphnia pulex</name>
    <name type="common">Water flea</name>
    <dbReference type="NCBI Taxonomy" id="6669"/>
    <lineage>
        <taxon>Eukaryota</taxon>
        <taxon>Metazoa</taxon>
        <taxon>Ecdysozoa</taxon>
        <taxon>Arthropoda</taxon>
        <taxon>Crustacea</taxon>
        <taxon>Branchiopoda</taxon>
        <taxon>Diplostraca</taxon>
        <taxon>Cladocera</taxon>
        <taxon>Anomopoda</taxon>
        <taxon>Daphniidae</taxon>
        <taxon>Daphnia</taxon>
    </lineage>
</organism>
<dbReference type="OMA" id="TACKMDQ"/>
<comment type="subcellular location">
    <subcellularLocation>
        <location evidence="2">Chromosome</location>
        <location evidence="2">Centromere</location>
    </subcellularLocation>
    <subcellularLocation>
        <location evidence="1">Nucleus</location>
    </subcellularLocation>
</comment>
<evidence type="ECO:0000256" key="2">
    <source>
        <dbReference type="ARBA" id="ARBA00004584"/>
    </source>
</evidence>
<evidence type="ECO:0000256" key="5">
    <source>
        <dbReference type="ARBA" id="ARBA00022454"/>
    </source>
</evidence>
<reference evidence="8 9" key="1">
    <citation type="journal article" date="2011" name="Science">
        <title>The ecoresponsive genome of Daphnia pulex.</title>
        <authorList>
            <person name="Colbourne J.K."/>
            <person name="Pfrender M.E."/>
            <person name="Gilbert D."/>
            <person name="Thomas W.K."/>
            <person name="Tucker A."/>
            <person name="Oakley T.H."/>
            <person name="Tokishita S."/>
            <person name="Aerts A."/>
            <person name="Arnold G.J."/>
            <person name="Basu M.K."/>
            <person name="Bauer D.J."/>
            <person name="Caceres C.E."/>
            <person name="Carmel L."/>
            <person name="Casola C."/>
            <person name="Choi J.H."/>
            <person name="Detter J.C."/>
            <person name="Dong Q."/>
            <person name="Dusheyko S."/>
            <person name="Eads B.D."/>
            <person name="Frohlich T."/>
            <person name="Geiler-Samerotte K.A."/>
            <person name="Gerlach D."/>
            <person name="Hatcher P."/>
            <person name="Jogdeo S."/>
            <person name="Krijgsveld J."/>
            <person name="Kriventseva E.V."/>
            <person name="Kultz D."/>
            <person name="Laforsch C."/>
            <person name="Lindquist E."/>
            <person name="Lopez J."/>
            <person name="Manak J.R."/>
            <person name="Muller J."/>
            <person name="Pangilinan J."/>
            <person name="Patwardhan R.P."/>
            <person name="Pitluck S."/>
            <person name="Pritham E.J."/>
            <person name="Rechtsteiner A."/>
            <person name="Rho M."/>
            <person name="Rogozin I.B."/>
            <person name="Sakarya O."/>
            <person name="Salamov A."/>
            <person name="Schaack S."/>
            <person name="Shapiro H."/>
            <person name="Shiga Y."/>
            <person name="Skalitzky C."/>
            <person name="Smith Z."/>
            <person name="Souvorov A."/>
            <person name="Sung W."/>
            <person name="Tang Z."/>
            <person name="Tsuchiya D."/>
            <person name="Tu H."/>
            <person name="Vos H."/>
            <person name="Wang M."/>
            <person name="Wolf Y.I."/>
            <person name="Yamagata H."/>
            <person name="Yamada T."/>
            <person name="Ye Y."/>
            <person name="Shaw J.R."/>
            <person name="Andrews J."/>
            <person name="Crease T.J."/>
            <person name="Tang H."/>
            <person name="Lucas S.M."/>
            <person name="Robertson H.M."/>
            <person name="Bork P."/>
            <person name="Koonin E.V."/>
            <person name="Zdobnov E.M."/>
            <person name="Grigoriev I.V."/>
            <person name="Lynch M."/>
            <person name="Boore J.L."/>
        </authorList>
    </citation>
    <scope>NUCLEOTIDE SEQUENCE [LARGE SCALE GENOMIC DNA]</scope>
</reference>
<dbReference type="PANTHER" id="PTHR31740">
    <property type="entry name" value="CENTROMERE PROTEIN L"/>
    <property type="match status" value="1"/>
</dbReference>
<name>E9G6N9_DAPPU</name>
<dbReference type="GO" id="GO:0000775">
    <property type="term" value="C:chromosome, centromeric region"/>
    <property type="evidence" value="ECO:0007669"/>
    <property type="project" value="UniProtKB-SubCell"/>
</dbReference>
<evidence type="ECO:0000313" key="8">
    <source>
        <dbReference type="EMBL" id="EFX84777.1"/>
    </source>
</evidence>
<accession>E9G6N9</accession>
<evidence type="ECO:0000256" key="3">
    <source>
        <dbReference type="ARBA" id="ARBA00011060"/>
    </source>
</evidence>
<protein>
    <recommendedName>
        <fullName evidence="4">Centromere protein L</fullName>
    </recommendedName>
</protein>
<evidence type="ECO:0000256" key="6">
    <source>
        <dbReference type="ARBA" id="ARBA00023242"/>
    </source>
</evidence>
<comment type="similarity">
    <text evidence="3">Belongs to the CENP-L/IML3 family.</text>
</comment>
<evidence type="ECO:0000313" key="9">
    <source>
        <dbReference type="Proteomes" id="UP000000305"/>
    </source>
</evidence>
<sequence length="333" mass="38076">MSRRKSSVLLPFNLNASKTVNETAENVTVLRTKKTPANRRRTLVEVVEPELDENGLEVFEDLKQKMWSVYRLSDLNSFDNTKPTTFPRYERILSRYLVNSFTQAVTLQAKFKLKHDIQGFDQEDLPVHIKVEDVQLSQPRLVYEGLLLSARKSGGSKTDGVVHLPVLLARGPRAVREKVHDCLSAVFSSSIHEVSFPAEDMHWMIAAWSGFINESRNNKEVSFMYGIPSRTDTIQCQYSVNFIKDLWSCIHDKDNPVVELSEVKRFYSSLIKHTKNTIGLNLAAVPLIMYKTPDFELHTVGKVKVSTLEFIPRILHFIADLCDTQNMNDFSQP</sequence>
<gene>
    <name evidence="8" type="ORF">DAPPUDRAFT_222696</name>
</gene>